<dbReference type="PANTHER" id="PTHR30222">
    <property type="entry name" value="SPERMIDINE/PUTRESCINE-BINDING PERIPLASMIC PROTEIN"/>
    <property type="match status" value="1"/>
</dbReference>
<dbReference type="EMBL" id="BOQT01000009">
    <property type="protein sequence ID" value="GIN21578.1"/>
    <property type="molecule type" value="Genomic_DNA"/>
</dbReference>
<dbReference type="Pfam" id="PF13416">
    <property type="entry name" value="SBP_bac_8"/>
    <property type="match status" value="1"/>
</dbReference>
<dbReference type="CDD" id="cd13590">
    <property type="entry name" value="PBP2_PotD_PotF_like"/>
    <property type="match status" value="1"/>
</dbReference>
<organism evidence="5 6">
    <name type="scientific">Siminovitchia fordii</name>
    <dbReference type="NCBI Taxonomy" id="254759"/>
    <lineage>
        <taxon>Bacteria</taxon>
        <taxon>Bacillati</taxon>
        <taxon>Bacillota</taxon>
        <taxon>Bacilli</taxon>
        <taxon>Bacillales</taxon>
        <taxon>Bacillaceae</taxon>
        <taxon>Siminovitchia</taxon>
    </lineage>
</organism>
<name>A0ABQ4K759_9BACI</name>
<keyword evidence="2" id="KW-0813">Transport</keyword>
<gene>
    <name evidence="5" type="ORF">J1TS3_27120</name>
</gene>
<dbReference type="PANTHER" id="PTHR30222:SF17">
    <property type="entry name" value="SPERMIDINE_PUTRESCINE-BINDING PERIPLASMIC PROTEIN"/>
    <property type="match status" value="1"/>
</dbReference>
<dbReference type="PROSITE" id="PS51257">
    <property type="entry name" value="PROKAR_LIPOPROTEIN"/>
    <property type="match status" value="1"/>
</dbReference>
<evidence type="ECO:0000256" key="3">
    <source>
        <dbReference type="ARBA" id="ARBA00022729"/>
    </source>
</evidence>
<protein>
    <recommendedName>
        <fullName evidence="7">Putrescine-binding periplasmic protein</fullName>
    </recommendedName>
</protein>
<dbReference type="RefSeq" id="WP_018707592.1">
    <property type="nucleotide sequence ID" value="NZ_BOQT01000009.1"/>
</dbReference>
<keyword evidence="4" id="KW-0574">Periplasm</keyword>
<keyword evidence="3" id="KW-0732">Signal</keyword>
<dbReference type="Gene3D" id="3.40.190.10">
    <property type="entry name" value="Periplasmic binding protein-like II"/>
    <property type="match status" value="2"/>
</dbReference>
<evidence type="ECO:0000256" key="4">
    <source>
        <dbReference type="ARBA" id="ARBA00022764"/>
    </source>
</evidence>
<dbReference type="SUPFAM" id="SSF53850">
    <property type="entry name" value="Periplasmic binding protein-like II"/>
    <property type="match status" value="1"/>
</dbReference>
<dbReference type="Proteomes" id="UP000680279">
    <property type="component" value="Unassembled WGS sequence"/>
</dbReference>
<keyword evidence="6" id="KW-1185">Reference proteome</keyword>
<dbReference type="PIRSF" id="PIRSF019574">
    <property type="entry name" value="Periplasmic_polyamine_BP"/>
    <property type="match status" value="1"/>
</dbReference>
<evidence type="ECO:0000256" key="1">
    <source>
        <dbReference type="ARBA" id="ARBA00004418"/>
    </source>
</evidence>
<dbReference type="PRINTS" id="PR00909">
    <property type="entry name" value="SPERMDNBNDNG"/>
</dbReference>
<comment type="caution">
    <text evidence="5">The sequence shown here is derived from an EMBL/GenBank/DDBJ whole genome shotgun (WGS) entry which is preliminary data.</text>
</comment>
<reference evidence="5 6" key="1">
    <citation type="submission" date="2021-03" db="EMBL/GenBank/DDBJ databases">
        <title>Antimicrobial resistance genes in bacteria isolated from Japanese honey, and their potential for conferring macrolide and lincosamide resistance in the American foulbrood pathogen Paenibacillus larvae.</title>
        <authorList>
            <person name="Okamoto M."/>
            <person name="Kumagai M."/>
            <person name="Kanamori H."/>
            <person name="Takamatsu D."/>
        </authorList>
    </citation>
    <scope>NUCLEOTIDE SEQUENCE [LARGE SCALE GENOMIC DNA]</scope>
    <source>
        <strain evidence="5 6">J1TS3</strain>
    </source>
</reference>
<dbReference type="InterPro" id="IPR001188">
    <property type="entry name" value="Sperm_putr-bd"/>
</dbReference>
<accession>A0ABQ4K759</accession>
<dbReference type="InterPro" id="IPR006059">
    <property type="entry name" value="SBP"/>
</dbReference>
<evidence type="ECO:0000256" key="2">
    <source>
        <dbReference type="ARBA" id="ARBA00022448"/>
    </source>
</evidence>
<sequence length="360" mass="40396">MKKQNGNIIVAMVLVFLMTSIFLSGCGTNNTSGGKESKELNVFNWTEYIPEVTIKKFEEEYGVKVNYSMFSSNEEMLAKVAAGGGVYDLTMASDYIVPAMVERDMIEPIDLSNIPNFDNLIADYIDQDFDPGNKYSVPFMGNTLSLGVNPDSIGMDVSEIKSYTDLWNPKLKNKLVVLDDQRMIIGMILKSLGYSANDTDPKHLEEAKKKLVELLPNIKAFDSDSPKQMMVNGEASGGLVWGPEIALAQREGANFETIIPEEGLLITMDNWVIPKDAKNKELAEKFINFILEPEISAEIAQHQPYINPNKEARKLIDEDILNNIAIYPPDEEIERLEYIEDIGEAIQLYDRVWSEAKGSQ</sequence>
<evidence type="ECO:0000313" key="6">
    <source>
        <dbReference type="Proteomes" id="UP000680279"/>
    </source>
</evidence>
<comment type="subcellular location">
    <subcellularLocation>
        <location evidence="1">Periplasm</location>
    </subcellularLocation>
</comment>
<proteinExistence type="predicted"/>
<evidence type="ECO:0000313" key="5">
    <source>
        <dbReference type="EMBL" id="GIN21578.1"/>
    </source>
</evidence>
<evidence type="ECO:0008006" key="7">
    <source>
        <dbReference type="Google" id="ProtNLM"/>
    </source>
</evidence>